<evidence type="ECO:0000313" key="3">
    <source>
        <dbReference type="EMBL" id="MFC0582825.1"/>
    </source>
</evidence>
<evidence type="ECO:0000259" key="2">
    <source>
        <dbReference type="Pfam" id="PF12697"/>
    </source>
</evidence>
<dbReference type="RefSeq" id="WP_377460291.1">
    <property type="nucleotide sequence ID" value="NZ_JBHLUB010000032.1"/>
</dbReference>
<dbReference type="InterPro" id="IPR000073">
    <property type="entry name" value="AB_hydrolase_1"/>
</dbReference>
<evidence type="ECO:0000256" key="1">
    <source>
        <dbReference type="ARBA" id="ARBA00022801"/>
    </source>
</evidence>
<evidence type="ECO:0000313" key="4">
    <source>
        <dbReference type="Proteomes" id="UP001589862"/>
    </source>
</evidence>
<comment type="caution">
    <text evidence="3">The sequence shown here is derived from an EMBL/GenBank/DDBJ whole genome shotgun (WGS) entry which is preliminary data.</text>
</comment>
<keyword evidence="4" id="KW-1185">Reference proteome</keyword>
<accession>A0ABV6PCH4</accession>
<reference evidence="3 4" key="1">
    <citation type="submission" date="2024-09" db="EMBL/GenBank/DDBJ databases">
        <authorList>
            <person name="Sun Q."/>
            <person name="Mori K."/>
        </authorList>
    </citation>
    <scope>NUCLEOTIDE SEQUENCE [LARGE SCALE GENOMIC DNA]</scope>
    <source>
        <strain evidence="3 4">NCAIM B.02604</strain>
    </source>
</reference>
<dbReference type="PANTHER" id="PTHR43798:SF31">
    <property type="entry name" value="AB HYDROLASE SUPERFAMILY PROTEIN YCLE"/>
    <property type="match status" value="1"/>
</dbReference>
<dbReference type="Proteomes" id="UP001589862">
    <property type="component" value="Unassembled WGS sequence"/>
</dbReference>
<dbReference type="PANTHER" id="PTHR43798">
    <property type="entry name" value="MONOACYLGLYCEROL LIPASE"/>
    <property type="match status" value="1"/>
</dbReference>
<sequence length="216" mass="22986">MSDPELVLFLHGLGDSPASWDAVIENLPAGMQGIALNVPGLSLEQDLESAPFELHRAAAHVRKELDSLGVAQTHLCGLSLGAMVALQTAIDSPQRLRTLTLVAGQVKPPRWLMTLQSTLVRMLPAKVFGKDGPNKTQILAALKAAKTVDFSTSLSDVRIPTLVLCGSRDRPNLPAARRLATEIPDARLRIIPDGGHTLNQSSPALIAKELGSFIAG</sequence>
<dbReference type="EMBL" id="JBHLUB010000032">
    <property type="protein sequence ID" value="MFC0582825.1"/>
    <property type="molecule type" value="Genomic_DNA"/>
</dbReference>
<dbReference type="GO" id="GO:0016787">
    <property type="term" value="F:hydrolase activity"/>
    <property type="evidence" value="ECO:0007669"/>
    <property type="project" value="UniProtKB-KW"/>
</dbReference>
<dbReference type="InterPro" id="IPR029058">
    <property type="entry name" value="AB_hydrolase_fold"/>
</dbReference>
<organism evidence="3 4">
    <name type="scientific">Micrococcoides hystricis</name>
    <dbReference type="NCBI Taxonomy" id="1572761"/>
    <lineage>
        <taxon>Bacteria</taxon>
        <taxon>Bacillati</taxon>
        <taxon>Actinomycetota</taxon>
        <taxon>Actinomycetes</taxon>
        <taxon>Micrococcales</taxon>
        <taxon>Micrococcaceae</taxon>
        <taxon>Micrococcoides</taxon>
    </lineage>
</organism>
<feature type="domain" description="AB hydrolase-1" evidence="2">
    <location>
        <begin position="7"/>
        <end position="208"/>
    </location>
</feature>
<gene>
    <name evidence="3" type="ORF">ACFFFR_10630</name>
</gene>
<dbReference type="SUPFAM" id="SSF53474">
    <property type="entry name" value="alpha/beta-Hydrolases"/>
    <property type="match status" value="1"/>
</dbReference>
<dbReference type="InterPro" id="IPR050266">
    <property type="entry name" value="AB_hydrolase_sf"/>
</dbReference>
<keyword evidence="1 3" id="KW-0378">Hydrolase</keyword>
<protein>
    <submittedName>
        <fullName evidence="3">Alpha/beta fold hydrolase</fullName>
    </submittedName>
</protein>
<dbReference type="Gene3D" id="3.40.50.1820">
    <property type="entry name" value="alpha/beta hydrolase"/>
    <property type="match status" value="2"/>
</dbReference>
<name>A0ABV6PCH4_9MICC</name>
<proteinExistence type="predicted"/>
<dbReference type="Pfam" id="PF12697">
    <property type="entry name" value="Abhydrolase_6"/>
    <property type="match status" value="1"/>
</dbReference>